<name>A0A0B7HY32_9FLAO</name>
<reference evidence="2" key="2">
    <citation type="journal article" date="2017" name="Genome Announc.">
        <title>Twelve Complete Reference Genomes of Clinical Isolates in the Capnocytophaga Genus.</title>
        <authorList>
            <person name="Villarma A."/>
            <person name="Gulvik C.A."/>
            <person name="Rowe L.A."/>
            <person name="Sheth M."/>
            <person name="Juieng P."/>
            <person name="Nicholson A.C."/>
            <person name="Loparev V.N."/>
            <person name="McQuiston J.R."/>
        </authorList>
    </citation>
    <scope>NUCLEOTIDE SEQUENCE</scope>
    <source>
        <strain evidence="3">H3936</strain>
        <strain evidence="2">H5594</strain>
    </source>
</reference>
<dbReference type="GeneID" id="69580311"/>
<reference evidence="8 9" key="3">
    <citation type="submission" date="2017-06" db="EMBL/GenBank/DDBJ databases">
        <title>Capnocytophaga spp. assemblies.</title>
        <authorList>
            <person name="Gulvik C.A."/>
        </authorList>
    </citation>
    <scope>NUCLEOTIDE SEQUENCE [LARGE SCALE GENOMIC DNA]</scope>
    <source>
        <strain evidence="9">H3936</strain>
        <strain evidence="8">H5594</strain>
    </source>
</reference>
<reference evidence="6 7" key="1">
    <citation type="submission" date="2015-01" db="EMBL/GenBank/DDBJ databases">
        <authorList>
            <person name="MANFREDI Pablo"/>
        </authorList>
    </citation>
    <scope>NUCLEOTIDE SEQUENCE [LARGE SCALE GENOMIC DNA]</scope>
    <source>
        <strain evidence="5 6">Cc11</strain>
        <strain evidence="4 7">Cc12</strain>
    </source>
</reference>
<dbReference type="EMBL" id="CP022389">
    <property type="protein sequence ID" value="ATA93666.1"/>
    <property type="molecule type" value="Genomic_DNA"/>
</dbReference>
<dbReference type="RefSeq" id="WP_013997898.1">
    <property type="nucleotide sequence ID" value="NZ_BOQI01000001.1"/>
</dbReference>
<evidence type="ECO:0000313" key="6">
    <source>
        <dbReference type="Proteomes" id="UP000039370"/>
    </source>
</evidence>
<dbReference type="EMBL" id="CDOK01000148">
    <property type="protein sequence ID" value="CEN51434.1"/>
    <property type="molecule type" value="Genomic_DNA"/>
</dbReference>
<gene>
    <name evidence="5" type="ORF">CCAN11_2310009</name>
    <name evidence="4" type="ORF">CCAN12_800059</name>
    <name evidence="3" type="ORF">CGC54_04610</name>
    <name evidence="2" type="ORF">CGC56_04505</name>
</gene>
<sequence>MKYLFFNILYFLLGGFSAFAQLDTLSKEDLQRYEGEVIQLSEVLIFGKERTFDSQEAQRKYLILQSRVKKVYPYARLAAERLEIMEKAMDTMPRRMQKTYTKRMQRYIEQRFTDELKKLSRSQGRILVKLIHRQTGRTSFELVKELRNSWSAFWYNNTAWLYDISLKKPYNPWQDEEDFWIEDILQRAFYKGELQPQDPAYPIDYTELTKQWETKLR</sequence>
<evidence type="ECO:0000313" key="7">
    <source>
        <dbReference type="Proteomes" id="UP000044026"/>
    </source>
</evidence>
<organism evidence="5 6">
    <name type="scientific">Capnocytophaga canimorsus</name>
    <dbReference type="NCBI Taxonomy" id="28188"/>
    <lineage>
        <taxon>Bacteria</taxon>
        <taxon>Pseudomonadati</taxon>
        <taxon>Bacteroidota</taxon>
        <taxon>Flavobacteriia</taxon>
        <taxon>Flavobacteriales</taxon>
        <taxon>Flavobacteriaceae</taxon>
        <taxon>Capnocytophaga</taxon>
    </lineage>
</organism>
<evidence type="ECO:0000313" key="3">
    <source>
        <dbReference type="EMBL" id="ATA93666.1"/>
    </source>
</evidence>
<evidence type="ECO:0000313" key="5">
    <source>
        <dbReference type="EMBL" id="CEN51434.1"/>
    </source>
</evidence>
<dbReference type="Pfam" id="PF14127">
    <property type="entry name" value="DUF4294"/>
    <property type="match status" value="1"/>
</dbReference>
<evidence type="ECO:0000313" key="9">
    <source>
        <dbReference type="Proteomes" id="UP000243753"/>
    </source>
</evidence>
<dbReference type="AlphaFoldDB" id="A0A0B7HY32"/>
<dbReference type="EMBL" id="CDOE01000079">
    <property type="protein sequence ID" value="CEN41095.1"/>
    <property type="molecule type" value="Genomic_DNA"/>
</dbReference>
<evidence type="ECO:0000313" key="4">
    <source>
        <dbReference type="EMBL" id="CEN41095.1"/>
    </source>
</evidence>
<dbReference type="Proteomes" id="UP000243136">
    <property type="component" value="Chromosome"/>
</dbReference>
<dbReference type="Proteomes" id="UP000044026">
    <property type="component" value="Unassembled WGS sequence"/>
</dbReference>
<dbReference type="OMA" id="ETYEYME"/>
<dbReference type="EMBL" id="CP022388">
    <property type="protein sequence ID" value="ATA91494.1"/>
    <property type="molecule type" value="Genomic_DNA"/>
</dbReference>
<evidence type="ECO:0000313" key="8">
    <source>
        <dbReference type="Proteomes" id="UP000243136"/>
    </source>
</evidence>
<protein>
    <submittedName>
        <fullName evidence="2">DUF4294 domain-containing protein</fullName>
    </submittedName>
</protein>
<feature type="chain" id="PRO_5015034899" evidence="1">
    <location>
        <begin position="21"/>
        <end position="217"/>
    </location>
</feature>
<dbReference type="Proteomes" id="UP000039370">
    <property type="component" value="Unassembled WGS sequence"/>
</dbReference>
<evidence type="ECO:0000256" key="1">
    <source>
        <dbReference type="SAM" id="SignalP"/>
    </source>
</evidence>
<dbReference type="Proteomes" id="UP000243753">
    <property type="component" value="Chromosome"/>
</dbReference>
<evidence type="ECO:0000313" key="2">
    <source>
        <dbReference type="EMBL" id="ATA91494.1"/>
    </source>
</evidence>
<proteinExistence type="predicted"/>
<dbReference type="InterPro" id="IPR025636">
    <property type="entry name" value="DUF4294"/>
</dbReference>
<keyword evidence="1" id="KW-0732">Signal</keyword>
<accession>A0A0B7HY32</accession>
<feature type="signal peptide" evidence="1">
    <location>
        <begin position="1"/>
        <end position="20"/>
    </location>
</feature>